<feature type="region of interest" description="Disordered" evidence="1">
    <location>
        <begin position="259"/>
        <end position="301"/>
    </location>
</feature>
<evidence type="ECO:0000313" key="5">
    <source>
        <dbReference type="Proteomes" id="UP000799538"/>
    </source>
</evidence>
<proteinExistence type="predicted"/>
<evidence type="ECO:0000256" key="1">
    <source>
        <dbReference type="SAM" id="MobiDB-lite"/>
    </source>
</evidence>
<dbReference type="PANTHER" id="PTHR10622:SF10">
    <property type="entry name" value="HET DOMAIN-CONTAINING PROTEIN"/>
    <property type="match status" value="1"/>
</dbReference>
<organism evidence="4 5">
    <name type="scientific">Elsinoe ampelina</name>
    <dbReference type="NCBI Taxonomy" id="302913"/>
    <lineage>
        <taxon>Eukaryota</taxon>
        <taxon>Fungi</taxon>
        <taxon>Dikarya</taxon>
        <taxon>Ascomycota</taxon>
        <taxon>Pezizomycotina</taxon>
        <taxon>Dothideomycetes</taxon>
        <taxon>Dothideomycetidae</taxon>
        <taxon>Myriangiales</taxon>
        <taxon>Elsinoaceae</taxon>
        <taxon>Elsinoe</taxon>
    </lineage>
</organism>
<dbReference type="Proteomes" id="UP000799538">
    <property type="component" value="Unassembled WGS sequence"/>
</dbReference>
<evidence type="ECO:0000259" key="2">
    <source>
        <dbReference type="Pfam" id="PF06985"/>
    </source>
</evidence>
<keyword evidence="5" id="KW-1185">Reference proteome</keyword>
<feature type="domain" description="DUF8212" evidence="3">
    <location>
        <begin position="227"/>
        <end position="273"/>
    </location>
</feature>
<dbReference type="Pfam" id="PF06985">
    <property type="entry name" value="HET"/>
    <property type="match status" value="1"/>
</dbReference>
<accession>A0A6A6GE01</accession>
<dbReference type="EMBL" id="ML992505">
    <property type="protein sequence ID" value="KAF2223921.1"/>
    <property type="molecule type" value="Genomic_DNA"/>
</dbReference>
<dbReference type="InterPro" id="IPR010730">
    <property type="entry name" value="HET"/>
</dbReference>
<dbReference type="InterPro" id="IPR058525">
    <property type="entry name" value="DUF8212"/>
</dbReference>
<gene>
    <name evidence="4" type="ORF">BDZ85DRAFT_196622</name>
</gene>
<sequence length="301" mass="33804">MRLLKTDSIEFFGEDDALPTKYAILSHTWGEGEVLFADIINGIARTSKPLAFSKVESACKQAAQDGYDAIWIDTCCIQKDSSAELSEAINSMYIWYKHAGVCYAYLSGIPVGLTPNDSQFYSAVAAAKWFRRGWTLQELLAPSNIIFFTEGWSVLGNKHDLRNVLSSITGIDVDVLEDSRRIELASVAKRMSWAAGRITKRPEDRAYSLMGIFSINMPMLYGEGGTRAFLRLQEEIMKQSFDESLFAWITTSTTESTQHGLLADSPDAFQNSNKMRPYEDREQRPPYSMTNRGLSIKLPLT</sequence>
<evidence type="ECO:0000259" key="3">
    <source>
        <dbReference type="Pfam" id="PF26640"/>
    </source>
</evidence>
<protein>
    <submittedName>
        <fullName evidence="4">Heterokaryon incompatibility protein-domain-containing protein</fullName>
    </submittedName>
</protein>
<dbReference type="PANTHER" id="PTHR10622">
    <property type="entry name" value="HET DOMAIN-CONTAINING PROTEIN"/>
    <property type="match status" value="1"/>
</dbReference>
<feature type="non-terminal residue" evidence="4">
    <location>
        <position position="301"/>
    </location>
</feature>
<feature type="domain" description="Heterokaryon incompatibility" evidence="2">
    <location>
        <begin position="22"/>
        <end position="107"/>
    </location>
</feature>
<dbReference type="OrthoDB" id="20872at2759"/>
<dbReference type="AlphaFoldDB" id="A0A6A6GE01"/>
<name>A0A6A6GE01_9PEZI</name>
<evidence type="ECO:0000313" key="4">
    <source>
        <dbReference type="EMBL" id="KAF2223921.1"/>
    </source>
</evidence>
<reference evidence="5" key="1">
    <citation type="journal article" date="2020" name="Stud. Mycol.">
        <title>101 Dothideomycetes genomes: A test case for predicting lifestyles and emergence of pathogens.</title>
        <authorList>
            <person name="Haridas S."/>
            <person name="Albert R."/>
            <person name="Binder M."/>
            <person name="Bloem J."/>
            <person name="LaButti K."/>
            <person name="Salamov A."/>
            <person name="Andreopoulos B."/>
            <person name="Baker S."/>
            <person name="Barry K."/>
            <person name="Bills G."/>
            <person name="Bluhm B."/>
            <person name="Cannon C."/>
            <person name="Castanera R."/>
            <person name="Culley D."/>
            <person name="Daum C."/>
            <person name="Ezra D."/>
            <person name="Gonzalez J."/>
            <person name="Henrissat B."/>
            <person name="Kuo A."/>
            <person name="Liang C."/>
            <person name="Lipzen A."/>
            <person name="Lutzoni F."/>
            <person name="Magnuson J."/>
            <person name="Mondo S."/>
            <person name="Nolan M."/>
            <person name="Ohm R."/>
            <person name="Pangilinan J."/>
            <person name="Park H.-J."/>
            <person name="Ramirez L."/>
            <person name="Alfaro M."/>
            <person name="Sun H."/>
            <person name="Tritt A."/>
            <person name="Yoshinaga Y."/>
            <person name="Zwiers L.-H."/>
            <person name="Turgeon B."/>
            <person name="Goodwin S."/>
            <person name="Spatafora J."/>
            <person name="Crous P."/>
            <person name="Grigoriev I."/>
        </authorList>
    </citation>
    <scope>NUCLEOTIDE SEQUENCE [LARGE SCALE GENOMIC DNA]</scope>
    <source>
        <strain evidence="5">CECT 20119</strain>
    </source>
</reference>
<dbReference type="Pfam" id="PF26640">
    <property type="entry name" value="DUF8212"/>
    <property type="match status" value="1"/>
</dbReference>